<reference evidence="2 3" key="1">
    <citation type="submission" date="2020-07" db="EMBL/GenBank/DDBJ databases">
        <title>Sequencing the genomes of 1000 actinobacteria strains.</title>
        <authorList>
            <person name="Klenk H.-P."/>
        </authorList>
    </citation>
    <scope>NUCLEOTIDE SEQUENCE [LARGE SCALE GENOMIC DNA]</scope>
    <source>
        <strain evidence="2 3">DSM 26341</strain>
    </source>
</reference>
<proteinExistence type="predicted"/>
<accession>A0A7Z0A7I3</accession>
<dbReference type="Pfam" id="PF12804">
    <property type="entry name" value="NTP_transf_3"/>
    <property type="match status" value="1"/>
</dbReference>
<keyword evidence="2" id="KW-0808">Transferase</keyword>
<name>A0A7Z0A7I3_9MICO</name>
<dbReference type="EMBL" id="JACBZP010000001">
    <property type="protein sequence ID" value="NYI65837.1"/>
    <property type="molecule type" value="Genomic_DNA"/>
</dbReference>
<protein>
    <submittedName>
        <fullName evidence="2">CTP:molybdopterin cytidylyltransferase MocA</fullName>
    </submittedName>
</protein>
<dbReference type="Gene3D" id="3.90.550.10">
    <property type="entry name" value="Spore Coat Polysaccharide Biosynthesis Protein SpsA, Chain A"/>
    <property type="match status" value="1"/>
</dbReference>
<dbReference type="InterPro" id="IPR029044">
    <property type="entry name" value="Nucleotide-diphossugar_trans"/>
</dbReference>
<keyword evidence="2" id="KW-0548">Nucleotidyltransferase</keyword>
<comment type="caution">
    <text evidence="2">The sequence shown here is derived from an EMBL/GenBank/DDBJ whole genome shotgun (WGS) entry which is preliminary data.</text>
</comment>
<dbReference type="InterPro" id="IPR025877">
    <property type="entry name" value="MobA-like_NTP_Trfase"/>
</dbReference>
<organism evidence="2 3">
    <name type="scientific">Spelaeicoccus albus</name>
    <dbReference type="NCBI Taxonomy" id="1280376"/>
    <lineage>
        <taxon>Bacteria</taxon>
        <taxon>Bacillati</taxon>
        <taxon>Actinomycetota</taxon>
        <taxon>Actinomycetes</taxon>
        <taxon>Micrococcales</taxon>
        <taxon>Brevibacteriaceae</taxon>
        <taxon>Spelaeicoccus</taxon>
    </lineage>
</organism>
<evidence type="ECO:0000313" key="3">
    <source>
        <dbReference type="Proteomes" id="UP000539111"/>
    </source>
</evidence>
<dbReference type="Proteomes" id="UP000539111">
    <property type="component" value="Unassembled WGS sequence"/>
</dbReference>
<evidence type="ECO:0000313" key="2">
    <source>
        <dbReference type="EMBL" id="NYI65837.1"/>
    </source>
</evidence>
<dbReference type="PANTHER" id="PTHR43777:SF1">
    <property type="entry name" value="MOLYBDENUM COFACTOR CYTIDYLYLTRANSFERASE"/>
    <property type="match status" value="1"/>
</dbReference>
<keyword evidence="3" id="KW-1185">Reference proteome</keyword>
<dbReference type="SUPFAM" id="SSF53448">
    <property type="entry name" value="Nucleotide-diphospho-sugar transferases"/>
    <property type="match status" value="1"/>
</dbReference>
<dbReference type="RefSeq" id="WP_179424815.1">
    <property type="nucleotide sequence ID" value="NZ_JACBZP010000001.1"/>
</dbReference>
<sequence>MSAAPDEPSVTGLVLAAGAGRRMGKPKATVIGTDGVPWIVRTVRSVLAGGCDRVLVVLGSGHERARELLAQVRPGAPDGGLVRVVVAQRWTEGMGESLRAGLEAVLADADAESRPPAAVLVQLVDLPDVGADVIGRVTRVAGPSVLARAAYQGVPGHPVLIGVDHLGPLAATLSGDVGAKHYLASRDVRIVECGDLAGGADVDHRFEN</sequence>
<feature type="domain" description="MobA-like NTP transferase" evidence="1">
    <location>
        <begin position="12"/>
        <end position="186"/>
    </location>
</feature>
<dbReference type="PANTHER" id="PTHR43777">
    <property type="entry name" value="MOLYBDENUM COFACTOR CYTIDYLYLTRANSFERASE"/>
    <property type="match status" value="1"/>
</dbReference>
<gene>
    <name evidence="2" type="ORF">BJY26_000143</name>
</gene>
<dbReference type="CDD" id="cd04182">
    <property type="entry name" value="GT_2_like_f"/>
    <property type="match status" value="1"/>
</dbReference>
<evidence type="ECO:0000259" key="1">
    <source>
        <dbReference type="Pfam" id="PF12804"/>
    </source>
</evidence>
<dbReference type="GO" id="GO:0016779">
    <property type="term" value="F:nucleotidyltransferase activity"/>
    <property type="evidence" value="ECO:0007669"/>
    <property type="project" value="UniProtKB-KW"/>
</dbReference>
<dbReference type="AlphaFoldDB" id="A0A7Z0A7I3"/>